<evidence type="ECO:0000313" key="3">
    <source>
        <dbReference type="Proteomes" id="UP000242715"/>
    </source>
</evidence>
<dbReference type="EMBL" id="DF973433">
    <property type="protein sequence ID" value="GAU30689.1"/>
    <property type="molecule type" value="Genomic_DNA"/>
</dbReference>
<dbReference type="GO" id="GO:0042594">
    <property type="term" value="P:response to starvation"/>
    <property type="evidence" value="ECO:0007669"/>
    <property type="project" value="TreeGrafter"/>
</dbReference>
<dbReference type="OrthoDB" id="25778at2759"/>
<dbReference type="Gene3D" id="2.130.10.10">
    <property type="entry name" value="YVTN repeat-like/Quinoprotein amine dehydrogenase"/>
    <property type="match status" value="1"/>
</dbReference>
<dbReference type="InterPro" id="IPR036322">
    <property type="entry name" value="WD40_repeat_dom_sf"/>
</dbReference>
<organism evidence="2 3">
    <name type="scientific">Trifolium subterraneum</name>
    <name type="common">Subterranean clover</name>
    <dbReference type="NCBI Taxonomy" id="3900"/>
    <lineage>
        <taxon>Eukaryota</taxon>
        <taxon>Viridiplantae</taxon>
        <taxon>Streptophyta</taxon>
        <taxon>Embryophyta</taxon>
        <taxon>Tracheophyta</taxon>
        <taxon>Spermatophyta</taxon>
        <taxon>Magnoliopsida</taxon>
        <taxon>eudicotyledons</taxon>
        <taxon>Gunneridae</taxon>
        <taxon>Pentapetalae</taxon>
        <taxon>rosids</taxon>
        <taxon>fabids</taxon>
        <taxon>Fabales</taxon>
        <taxon>Fabaceae</taxon>
        <taxon>Papilionoideae</taxon>
        <taxon>50 kb inversion clade</taxon>
        <taxon>NPAAA clade</taxon>
        <taxon>Hologalegina</taxon>
        <taxon>IRL clade</taxon>
        <taxon>Trifolieae</taxon>
        <taxon>Trifolium</taxon>
    </lineage>
</organism>
<sequence length="237" mass="24537">MKKGKGKNNDLLQSSLRIISSCLKTVSTNTCTVASTIRSAGASVASSIASPSDGHKDQPFPVGVGSGGQEWLRKSHPLLLVVAGAGDDGCVGQNGSNLGRDGNKVETQYGNADNFATAVSYSSSAPVPSHSGLKASMATGNDADNAGMLGIFIMAQLVYRAIISQFKAHSSPISTLCFDPSGTLMVTASVYGNNVNIFRIMPSCARKGSGVSSCDWSATHAHLYRLHRGITPAVSIS</sequence>
<evidence type="ECO:0000313" key="2">
    <source>
        <dbReference type="EMBL" id="GAU30689.1"/>
    </source>
</evidence>
<feature type="domain" description="BCAS3 WD40" evidence="1">
    <location>
        <begin position="133"/>
        <end position="233"/>
    </location>
</feature>
<gene>
    <name evidence="2" type="ORF">TSUD_39130</name>
</gene>
<dbReference type="GO" id="GO:0006914">
    <property type="term" value="P:autophagy"/>
    <property type="evidence" value="ECO:0007669"/>
    <property type="project" value="InterPro"/>
</dbReference>
<dbReference type="GO" id="GO:0005737">
    <property type="term" value="C:cytoplasm"/>
    <property type="evidence" value="ECO:0007669"/>
    <property type="project" value="TreeGrafter"/>
</dbReference>
<dbReference type="Pfam" id="PF21034">
    <property type="entry name" value="BCAS3_WD40"/>
    <property type="match status" value="1"/>
</dbReference>
<protein>
    <recommendedName>
        <fullName evidence="1">BCAS3 WD40 domain-containing protein</fullName>
    </recommendedName>
</protein>
<accession>A0A2Z6NG49</accession>
<evidence type="ECO:0000259" key="1">
    <source>
        <dbReference type="Pfam" id="PF21034"/>
    </source>
</evidence>
<dbReference type="PANTHER" id="PTHR13268">
    <property type="entry name" value="BREAST CARCINOMA AMPLIFIED SEQUENCE 3"/>
    <property type="match status" value="1"/>
</dbReference>
<proteinExistence type="predicted"/>
<keyword evidence="3" id="KW-1185">Reference proteome</keyword>
<dbReference type="SUPFAM" id="SSF50978">
    <property type="entry name" value="WD40 repeat-like"/>
    <property type="match status" value="1"/>
</dbReference>
<name>A0A2Z6NG49_TRISU</name>
<reference evidence="3" key="1">
    <citation type="journal article" date="2017" name="Front. Plant Sci.">
        <title>Climate Clever Clovers: New Paradigm to Reduce the Environmental Footprint of Ruminants by Breeding Low Methanogenic Forages Utilizing Haplotype Variation.</title>
        <authorList>
            <person name="Kaur P."/>
            <person name="Appels R."/>
            <person name="Bayer P.E."/>
            <person name="Keeble-Gagnere G."/>
            <person name="Wang J."/>
            <person name="Hirakawa H."/>
            <person name="Shirasawa K."/>
            <person name="Vercoe P."/>
            <person name="Stefanova K."/>
            <person name="Durmic Z."/>
            <person name="Nichols P."/>
            <person name="Revell C."/>
            <person name="Isobe S.N."/>
            <person name="Edwards D."/>
            <person name="Erskine W."/>
        </authorList>
    </citation>
    <scope>NUCLEOTIDE SEQUENCE [LARGE SCALE GENOMIC DNA]</scope>
    <source>
        <strain evidence="3">cv. Daliak</strain>
    </source>
</reference>
<dbReference type="PANTHER" id="PTHR13268:SF0">
    <property type="entry name" value="BCAS3 MICROTUBULE ASSOCIATED CELL MIGRATION FACTOR"/>
    <property type="match status" value="1"/>
</dbReference>
<dbReference type="AlphaFoldDB" id="A0A2Z6NG49"/>
<dbReference type="InterPro" id="IPR048382">
    <property type="entry name" value="BCAS3_WD40"/>
</dbReference>
<dbReference type="InterPro" id="IPR015943">
    <property type="entry name" value="WD40/YVTN_repeat-like_dom_sf"/>
</dbReference>
<dbReference type="Proteomes" id="UP000242715">
    <property type="component" value="Unassembled WGS sequence"/>
</dbReference>
<dbReference type="InterPro" id="IPR045142">
    <property type="entry name" value="BCAS3-like"/>
</dbReference>